<sequence length="213" mass="22662">MTFRAGFVTASALRGGRGAGGRRASSFCGVNGGLVAPRVGCGRWRLCVWVGGAGGTEVSAAWAHPPALVRAASLSMSSSAAGVNWRELTDDEWRQRLTPEQYDVARRGGTERAFTGALWDNKRPGTYVCVCCGTPLFSSDAKFESGTGWPSFSAPLSKSAVSERVDRSHGMVRTEALCSTCDAHLGHVFPDGPPPTGQRYCMNSASLRFVPKE</sequence>
<dbReference type="HAMAP" id="MF_01400">
    <property type="entry name" value="MsrB"/>
    <property type="match status" value="1"/>
</dbReference>
<dbReference type="NCBIfam" id="TIGR00357">
    <property type="entry name" value="peptide-methionine (R)-S-oxide reductase MsrB"/>
    <property type="match status" value="1"/>
</dbReference>
<reference evidence="8 9" key="1">
    <citation type="submission" date="2022-07" db="EMBL/GenBank/DDBJ databases">
        <title>Genome-wide signatures of adaptation to extreme environments.</title>
        <authorList>
            <person name="Cho C.H."/>
            <person name="Yoon H.S."/>
        </authorList>
    </citation>
    <scope>NUCLEOTIDE SEQUENCE [LARGE SCALE GENOMIC DNA]</scope>
    <source>
        <strain evidence="8 9">DBV 063 E5</strain>
    </source>
</reference>
<dbReference type="PROSITE" id="PS51790">
    <property type="entry name" value="MSRB"/>
    <property type="match status" value="1"/>
</dbReference>
<accession>A0AAV9IUP6</accession>
<dbReference type="AlphaFoldDB" id="A0AAV9IUP6"/>
<dbReference type="Gene3D" id="2.170.150.20">
    <property type="entry name" value="Peptide methionine sulfoxide reductase"/>
    <property type="match status" value="1"/>
</dbReference>
<dbReference type="InterPro" id="IPR002579">
    <property type="entry name" value="Met_Sox_Rdtase_MsrB_dom"/>
</dbReference>
<protein>
    <recommendedName>
        <fullName evidence="6">Peptide-methionine (R)-S-oxide reductase</fullName>
        <ecNumber evidence="6">1.8.4.12</ecNumber>
    </recommendedName>
</protein>
<comment type="cofactor">
    <cofactor evidence="6">
        <name>Zn(2+)</name>
        <dbReference type="ChEBI" id="CHEBI:29105"/>
    </cofactor>
    <text evidence="6">Binds 1 zinc ion per subunit.</text>
</comment>
<comment type="catalytic activity">
    <reaction evidence="5 6">
        <text>L-methionyl-[protein] + [thioredoxin]-disulfide + H2O = L-methionyl-(R)-S-oxide-[protein] + [thioredoxin]-dithiol</text>
        <dbReference type="Rhea" id="RHEA:24164"/>
        <dbReference type="Rhea" id="RHEA-COMP:10698"/>
        <dbReference type="Rhea" id="RHEA-COMP:10700"/>
        <dbReference type="Rhea" id="RHEA-COMP:12313"/>
        <dbReference type="Rhea" id="RHEA-COMP:12314"/>
        <dbReference type="ChEBI" id="CHEBI:15377"/>
        <dbReference type="ChEBI" id="CHEBI:16044"/>
        <dbReference type="ChEBI" id="CHEBI:29950"/>
        <dbReference type="ChEBI" id="CHEBI:45764"/>
        <dbReference type="ChEBI" id="CHEBI:50058"/>
        <dbReference type="EC" id="1.8.4.12"/>
    </reaction>
</comment>
<dbReference type="GO" id="GO:0030091">
    <property type="term" value="P:protein repair"/>
    <property type="evidence" value="ECO:0007669"/>
    <property type="project" value="InterPro"/>
</dbReference>
<evidence type="ECO:0000256" key="4">
    <source>
        <dbReference type="ARBA" id="ARBA00023002"/>
    </source>
</evidence>
<feature type="domain" description="MsrB" evidence="7">
    <location>
        <begin position="90"/>
        <end position="212"/>
    </location>
</feature>
<name>A0AAV9IUP6_CYACA</name>
<evidence type="ECO:0000256" key="1">
    <source>
        <dbReference type="ARBA" id="ARBA00007174"/>
    </source>
</evidence>
<evidence type="ECO:0000256" key="6">
    <source>
        <dbReference type="RuleBase" id="RU365044"/>
    </source>
</evidence>
<keyword evidence="4 6" id="KW-0560">Oxidoreductase</keyword>
<evidence type="ECO:0000256" key="3">
    <source>
        <dbReference type="ARBA" id="ARBA00022833"/>
    </source>
</evidence>
<comment type="similarity">
    <text evidence="1 6">Belongs to the MsrB Met sulfoxide reductase family.</text>
</comment>
<dbReference type="Proteomes" id="UP001301350">
    <property type="component" value="Unassembled WGS sequence"/>
</dbReference>
<dbReference type="GO" id="GO:0046872">
    <property type="term" value="F:metal ion binding"/>
    <property type="evidence" value="ECO:0007669"/>
    <property type="project" value="UniProtKB-KW"/>
</dbReference>
<dbReference type="EC" id="1.8.4.12" evidence="6"/>
<keyword evidence="9" id="KW-1185">Reference proteome</keyword>
<keyword evidence="2 6" id="KW-0479">Metal-binding</keyword>
<dbReference type="PANTHER" id="PTHR10173">
    <property type="entry name" value="METHIONINE SULFOXIDE REDUCTASE"/>
    <property type="match status" value="1"/>
</dbReference>
<comment type="caution">
    <text evidence="8">The sequence shown here is derived from an EMBL/GenBank/DDBJ whole genome shotgun (WGS) entry which is preliminary data.</text>
</comment>
<dbReference type="InterPro" id="IPR011057">
    <property type="entry name" value="Mss4-like_sf"/>
</dbReference>
<dbReference type="GO" id="GO:0005737">
    <property type="term" value="C:cytoplasm"/>
    <property type="evidence" value="ECO:0007669"/>
    <property type="project" value="TreeGrafter"/>
</dbReference>
<evidence type="ECO:0000256" key="5">
    <source>
        <dbReference type="ARBA" id="ARBA00048488"/>
    </source>
</evidence>
<gene>
    <name evidence="8" type="ORF">CDCA_CDCA05G1588</name>
</gene>
<dbReference type="GO" id="GO:0006979">
    <property type="term" value="P:response to oxidative stress"/>
    <property type="evidence" value="ECO:0007669"/>
    <property type="project" value="InterPro"/>
</dbReference>
<proteinExistence type="inferred from homology"/>
<evidence type="ECO:0000313" key="8">
    <source>
        <dbReference type="EMBL" id="KAK4535563.1"/>
    </source>
</evidence>
<dbReference type="EMBL" id="JANCYW010000005">
    <property type="protein sequence ID" value="KAK4535563.1"/>
    <property type="molecule type" value="Genomic_DNA"/>
</dbReference>
<dbReference type="SUPFAM" id="SSF51316">
    <property type="entry name" value="Mss4-like"/>
    <property type="match status" value="1"/>
</dbReference>
<evidence type="ECO:0000256" key="2">
    <source>
        <dbReference type="ARBA" id="ARBA00022723"/>
    </source>
</evidence>
<dbReference type="Pfam" id="PF01641">
    <property type="entry name" value="SelR"/>
    <property type="match status" value="1"/>
</dbReference>
<evidence type="ECO:0000313" key="9">
    <source>
        <dbReference type="Proteomes" id="UP001301350"/>
    </source>
</evidence>
<dbReference type="InterPro" id="IPR028427">
    <property type="entry name" value="Met_Sox_Rdtase_MsrB"/>
</dbReference>
<dbReference type="GO" id="GO:0033743">
    <property type="term" value="F:peptide-methionine (R)-S-oxide reductase activity"/>
    <property type="evidence" value="ECO:0007669"/>
    <property type="project" value="UniProtKB-EC"/>
</dbReference>
<evidence type="ECO:0000259" key="7">
    <source>
        <dbReference type="PROSITE" id="PS51790"/>
    </source>
</evidence>
<dbReference type="FunFam" id="2.170.150.20:FF:000001">
    <property type="entry name" value="Peptide methionine sulfoxide reductase MsrB"/>
    <property type="match status" value="1"/>
</dbReference>
<organism evidence="8 9">
    <name type="scientific">Cyanidium caldarium</name>
    <name type="common">Red alga</name>
    <dbReference type="NCBI Taxonomy" id="2771"/>
    <lineage>
        <taxon>Eukaryota</taxon>
        <taxon>Rhodophyta</taxon>
        <taxon>Bangiophyceae</taxon>
        <taxon>Cyanidiales</taxon>
        <taxon>Cyanidiaceae</taxon>
        <taxon>Cyanidium</taxon>
    </lineage>
</organism>
<dbReference type="PANTHER" id="PTHR10173:SF52">
    <property type="entry name" value="METHIONINE-R-SULFOXIDE REDUCTASE B1"/>
    <property type="match status" value="1"/>
</dbReference>
<keyword evidence="3 6" id="KW-0862">Zinc</keyword>